<evidence type="ECO:0000256" key="2">
    <source>
        <dbReference type="SAM" id="SignalP"/>
    </source>
</evidence>
<comment type="caution">
    <text evidence="4">The sequence shown here is derived from an EMBL/GenBank/DDBJ whole genome shotgun (WGS) entry which is preliminary data.</text>
</comment>
<name>A0ABD3N6Z2_9STRA</name>
<dbReference type="EMBL" id="JALLBG020000020">
    <property type="protein sequence ID" value="KAL3771834.1"/>
    <property type="molecule type" value="Genomic_DNA"/>
</dbReference>
<protein>
    <recommendedName>
        <fullName evidence="3">SET domain-containing protein</fullName>
    </recommendedName>
</protein>
<keyword evidence="2" id="KW-0732">Signal</keyword>
<evidence type="ECO:0000259" key="3">
    <source>
        <dbReference type="Pfam" id="PF00856"/>
    </source>
</evidence>
<dbReference type="InterPro" id="IPR001214">
    <property type="entry name" value="SET_dom"/>
</dbReference>
<feature type="chain" id="PRO_5044895030" description="SET domain-containing protein" evidence="2">
    <location>
        <begin position="28"/>
        <end position="661"/>
    </location>
</feature>
<dbReference type="SUPFAM" id="SSF82199">
    <property type="entry name" value="SET domain"/>
    <property type="match status" value="1"/>
</dbReference>
<proteinExistence type="predicted"/>
<feature type="domain" description="SET" evidence="3">
    <location>
        <begin position="292"/>
        <end position="462"/>
    </location>
</feature>
<feature type="region of interest" description="Disordered" evidence="1">
    <location>
        <begin position="166"/>
        <end position="191"/>
    </location>
</feature>
<keyword evidence="5" id="KW-1185">Reference proteome</keyword>
<reference evidence="4 5" key="1">
    <citation type="submission" date="2024-10" db="EMBL/GenBank/DDBJ databases">
        <title>Updated reference genomes for cyclostephanoid diatoms.</title>
        <authorList>
            <person name="Roberts W.R."/>
            <person name="Alverson A.J."/>
        </authorList>
    </citation>
    <scope>NUCLEOTIDE SEQUENCE [LARGE SCALE GENOMIC DNA]</scope>
    <source>
        <strain evidence="4 5">AJA232-27</strain>
    </source>
</reference>
<evidence type="ECO:0000313" key="4">
    <source>
        <dbReference type="EMBL" id="KAL3771834.1"/>
    </source>
</evidence>
<sequence>MTLRANGTILFLLSALLSITIIASIEGSCQDNDNNVDIAAWESPPPPSSCRLFLASRRSNDDDDPATAAAAATTIDANVNGINSSRKLGIYTAIDLPRGAPLTPSGGDILLHLIDVDINNSQYAQLRRWYDHGYLQDAIASGLGGNYEGLGTVFTASSGIGMLASSYNSPSSDNKSSSSAGVSNTNARPNVWAPVGETDEANLPRNISPLAGSFSLHYNLTHIVSHPVGIPKGGEVLVDRDGWHRRQAVGALAAEEQIMYSETTTRQSNEQLFQDGICMDNLHYEMSTHGYGRGGFASRHLKKGSIVAPVPVLPIPRQELRYLRASEWKKVNAYQRKLREGSDESTQLSEEKIQEMLPPNIEWRQQLLLNYCFGHQHSSVLLFPYGHVNYVNHAPAHNPNGPVANVGLRWSEKLIQKQEGDIDPRSLSPSQLMERQSPEGLVLEMIALRQIAPGEEILLDYGTLWQQEWTMHFGRWNNENGSRAVEKEYSPAYIMEDVVSNLRTAEEQLQFPYPDNVFTACFYRYIQNEDDDTPQSSVSKERTEAIPWKMSAGLFEMSNLRPCKVIAREPATDRHAPPQQHQPPPGKGNMFYTAIIQNRPGLPPNERIPKDQKLIVSGIPRGAIRFVDRPYTSDVHLERAFRHNIGLEETGIYPEIWLDLA</sequence>
<feature type="compositionally biased region" description="Low complexity" evidence="1">
    <location>
        <begin position="166"/>
        <end position="186"/>
    </location>
</feature>
<dbReference type="Gene3D" id="2.170.270.10">
    <property type="entry name" value="SET domain"/>
    <property type="match status" value="1"/>
</dbReference>
<gene>
    <name evidence="4" type="ORF">ACHAWU_004393</name>
</gene>
<dbReference type="InterPro" id="IPR046341">
    <property type="entry name" value="SET_dom_sf"/>
</dbReference>
<evidence type="ECO:0000256" key="1">
    <source>
        <dbReference type="SAM" id="MobiDB-lite"/>
    </source>
</evidence>
<accession>A0ABD3N6Z2</accession>
<dbReference type="AlphaFoldDB" id="A0ABD3N6Z2"/>
<organism evidence="4 5">
    <name type="scientific">Discostella pseudostelligera</name>
    <dbReference type="NCBI Taxonomy" id="259834"/>
    <lineage>
        <taxon>Eukaryota</taxon>
        <taxon>Sar</taxon>
        <taxon>Stramenopiles</taxon>
        <taxon>Ochrophyta</taxon>
        <taxon>Bacillariophyta</taxon>
        <taxon>Coscinodiscophyceae</taxon>
        <taxon>Thalassiosirophycidae</taxon>
        <taxon>Stephanodiscales</taxon>
        <taxon>Stephanodiscaceae</taxon>
        <taxon>Discostella</taxon>
    </lineage>
</organism>
<dbReference type="Proteomes" id="UP001530293">
    <property type="component" value="Unassembled WGS sequence"/>
</dbReference>
<dbReference type="Pfam" id="PF00856">
    <property type="entry name" value="SET"/>
    <property type="match status" value="1"/>
</dbReference>
<evidence type="ECO:0000313" key="5">
    <source>
        <dbReference type="Proteomes" id="UP001530293"/>
    </source>
</evidence>
<feature type="signal peptide" evidence="2">
    <location>
        <begin position="1"/>
        <end position="27"/>
    </location>
</feature>